<dbReference type="Proteomes" id="UP000198319">
    <property type="component" value="Unassembled WGS sequence"/>
</dbReference>
<reference evidence="3 5" key="3">
    <citation type="submission" date="2016-11" db="EMBL/GenBank/DDBJ databases">
        <title>Whole genomes of Flavobacteriaceae.</title>
        <authorList>
            <person name="Stine C."/>
            <person name="Li C."/>
            <person name="Tadesse D."/>
        </authorList>
    </citation>
    <scope>NUCLEOTIDE SEQUENCE [LARGE SCALE GENOMIC DNA]</scope>
    <source>
        <strain evidence="3 5">ATCC BAA-2541</strain>
    </source>
</reference>
<dbReference type="Proteomes" id="UP000180252">
    <property type="component" value="Unassembled WGS sequence"/>
</dbReference>
<name>A0A1S1J620_9FLAO</name>
<reference evidence="4" key="2">
    <citation type="submission" date="2016-09" db="EMBL/GenBank/DDBJ databases">
        <authorList>
            <person name="Chen S."/>
            <person name="Walker E."/>
        </authorList>
    </citation>
    <scope>NUCLEOTIDE SEQUENCE [LARGE SCALE GENOMIC DNA]</scope>
    <source>
        <strain evidence="4">MSU</strain>
    </source>
</reference>
<evidence type="ECO:0000313" key="2">
    <source>
        <dbReference type="EMBL" id="OHT45051.1"/>
    </source>
</evidence>
<accession>A0A1S1J620</accession>
<organism evidence="2 4">
    <name type="scientific">Flavobacterium tructae</name>
    <dbReference type="NCBI Taxonomy" id="1114873"/>
    <lineage>
        <taxon>Bacteria</taxon>
        <taxon>Pseudomonadati</taxon>
        <taxon>Bacteroidota</taxon>
        <taxon>Flavobacteriia</taxon>
        <taxon>Flavobacteriales</taxon>
        <taxon>Flavobacteriaceae</taxon>
        <taxon>Flavobacterium</taxon>
    </lineage>
</organism>
<reference evidence="2" key="1">
    <citation type="submission" date="2016-09" db="EMBL/GenBank/DDBJ databases">
        <authorList>
            <person name="Capua I."/>
            <person name="De Benedictis P."/>
            <person name="Joannis T."/>
            <person name="Lombin L.H."/>
            <person name="Cattoli G."/>
        </authorList>
    </citation>
    <scope>NUCLEOTIDE SEQUENCE [LARGE SCALE GENOMIC DNA]</scope>
    <source>
        <strain evidence="2">MSU</strain>
    </source>
</reference>
<dbReference type="EMBL" id="MUHG01000028">
    <property type="protein sequence ID" value="OXB16597.1"/>
    <property type="molecule type" value="Genomic_DNA"/>
</dbReference>
<proteinExistence type="predicted"/>
<protein>
    <submittedName>
        <fullName evidence="2">Uncharacterized protein</fullName>
    </submittedName>
</protein>
<evidence type="ECO:0000313" key="4">
    <source>
        <dbReference type="Proteomes" id="UP000180252"/>
    </source>
</evidence>
<comment type="caution">
    <text evidence="2">The sequence shown here is derived from an EMBL/GenBank/DDBJ whole genome shotgun (WGS) entry which is preliminary data.</text>
</comment>
<gene>
    <name evidence="3" type="ORF">B0A71_19195</name>
    <name evidence="2" type="ORF">BHE19_10100</name>
</gene>
<evidence type="ECO:0000313" key="3">
    <source>
        <dbReference type="EMBL" id="OXB16597.1"/>
    </source>
</evidence>
<evidence type="ECO:0000256" key="1">
    <source>
        <dbReference type="SAM" id="Phobius"/>
    </source>
</evidence>
<keyword evidence="5" id="KW-1185">Reference proteome</keyword>
<keyword evidence="1" id="KW-0472">Membrane</keyword>
<evidence type="ECO:0000313" key="5">
    <source>
        <dbReference type="Proteomes" id="UP000198319"/>
    </source>
</evidence>
<dbReference type="AlphaFoldDB" id="A0A1S1J620"/>
<keyword evidence="1" id="KW-1133">Transmembrane helix</keyword>
<sequence>MVGDSQNSLVFLRFPTIPENSQKNTMHSQTLEEYKKAIKSKYEIEKEGEYFDYLYNPSRAKLRDLCWIIFENNPTQDDLNVFRNLLCLDFDHTRKNKFNEQKDKFRPIETFFKGETDPSNIDAINLAAIMVDFQPRPFKKYNEKCRINEVKHMISVVEINAAAEVEIIEESNLEEGNLVESYSEKGNRFYNFKYVLSRKIVKKIYPRKIITATVGAVAFVSSARLYFVRKKDQTE</sequence>
<dbReference type="EMBL" id="MIKE01000023">
    <property type="protein sequence ID" value="OHT45051.1"/>
    <property type="molecule type" value="Genomic_DNA"/>
</dbReference>
<keyword evidence="1" id="KW-0812">Transmembrane</keyword>
<feature type="transmembrane region" description="Helical" evidence="1">
    <location>
        <begin position="209"/>
        <end position="227"/>
    </location>
</feature>